<evidence type="ECO:0000313" key="2">
    <source>
        <dbReference type="Proteomes" id="UP001320706"/>
    </source>
</evidence>
<dbReference type="Proteomes" id="UP001320706">
    <property type="component" value="Unassembled WGS sequence"/>
</dbReference>
<comment type="caution">
    <text evidence="1">The sequence shown here is derived from an EMBL/GenBank/DDBJ whole genome shotgun (WGS) entry which is preliminary data.</text>
</comment>
<reference evidence="1" key="1">
    <citation type="submission" date="2024-02" db="EMBL/GenBank/DDBJ databases">
        <title>Metagenome Assembled Genome of Zalaria obscura JY119.</title>
        <authorList>
            <person name="Vighnesh L."/>
            <person name="Jagadeeshwari U."/>
            <person name="Venkata Ramana C."/>
            <person name="Sasikala C."/>
        </authorList>
    </citation>
    <scope>NUCLEOTIDE SEQUENCE</scope>
    <source>
        <strain evidence="1">JY119</strain>
    </source>
</reference>
<organism evidence="1 2">
    <name type="scientific">Zalaria obscura</name>
    <dbReference type="NCBI Taxonomy" id="2024903"/>
    <lineage>
        <taxon>Eukaryota</taxon>
        <taxon>Fungi</taxon>
        <taxon>Dikarya</taxon>
        <taxon>Ascomycota</taxon>
        <taxon>Pezizomycotina</taxon>
        <taxon>Dothideomycetes</taxon>
        <taxon>Dothideomycetidae</taxon>
        <taxon>Dothideales</taxon>
        <taxon>Zalariaceae</taxon>
        <taxon>Zalaria</taxon>
    </lineage>
</organism>
<evidence type="ECO:0000313" key="1">
    <source>
        <dbReference type="EMBL" id="KAK8207629.1"/>
    </source>
</evidence>
<dbReference type="EMBL" id="JAMKPW020000021">
    <property type="protein sequence ID" value="KAK8207629.1"/>
    <property type="molecule type" value="Genomic_DNA"/>
</dbReference>
<keyword evidence="2" id="KW-1185">Reference proteome</keyword>
<proteinExistence type="predicted"/>
<protein>
    <submittedName>
        <fullName evidence="1">Uncharacterized protein</fullName>
    </submittedName>
</protein>
<sequence>MWKEICDVQLTGVQVYTRNEHLRRHQQNHKPGLYQCDSAGCDRSYNREDLLERHKLRHDDLSNPGRSHSSSERTPAVNEAASMSLRTETSKPISKENQSLDRESWAISYQPDTSQYPSLLNSFSLEDEQANFGGAYGSLGYSYHPNSVSSPSETPSSLIQDSGYPLTPYVAYGGSGSSSYEFELTEAFARPDFNIGQFPPLQARRRFMTLQERDEIESTKLLSLEKLESGRLSFHRNDELYLASYKDRVHPLFPILSQMALTCLHASPLLKAAVLALGSQSLNDVHQRKNAKQMHEFCTECLHQLVYRFNSTSLDPPELQCPTSNLLQSGEDTTLPETETAVQQTLLPSCIILDKQSSLLFGRPLIIDPAVAETCLLTFQPPTPHQPHLDAFESHLCLTLIASTQHPHDTTPLLTALNLHRPIFNTPRTALTQNILMLARHTPVRALLAVTGESWIGAEKIADEAEFADAKARLRRWASGGAGCGATDAEVDADADADADPDFGTEAGVGAGADPTAIHTATHHAHAILSLCFAHRHNHNRNNDPIFSVWGLYLAALVLWARSYFRASDAGELGAETPGWPKVGRRGLARGELEGAVGGLLGQVGEEGGGEGEGVELGLNVVGVVLQWVRGWIQARGGGEGVCGVEDGAVDVLGRVGERGWEEGWF</sequence>
<name>A0ACC3SCP1_9PEZI</name>
<gene>
    <name evidence="1" type="ORF">M8818_004283</name>
</gene>
<accession>A0ACC3SCP1</accession>